<dbReference type="GO" id="GO:0016020">
    <property type="term" value="C:membrane"/>
    <property type="evidence" value="ECO:0007669"/>
    <property type="project" value="UniProtKB-SubCell"/>
</dbReference>
<feature type="transmembrane region" description="Helical" evidence="5">
    <location>
        <begin position="84"/>
        <end position="105"/>
    </location>
</feature>
<comment type="caution">
    <text evidence="7">The sequence shown here is derived from an EMBL/GenBank/DDBJ whole genome shotgun (WGS) entry which is preliminary data.</text>
</comment>
<dbReference type="InterPro" id="IPR017452">
    <property type="entry name" value="GPCR_Rhodpsn_7TM"/>
</dbReference>
<dbReference type="AlphaFoldDB" id="A0A8T0A198"/>
<comment type="subcellular location">
    <subcellularLocation>
        <location evidence="1">Membrane</location>
    </subcellularLocation>
</comment>
<keyword evidence="4 5" id="KW-0472">Membrane</keyword>
<keyword evidence="2 5" id="KW-0812">Transmembrane</keyword>
<name>A0A8T0A198_9BILA</name>
<evidence type="ECO:0000313" key="7">
    <source>
        <dbReference type="EMBL" id="KAF7638883.1"/>
    </source>
</evidence>
<keyword evidence="3 5" id="KW-1133">Transmembrane helix</keyword>
<evidence type="ECO:0000256" key="1">
    <source>
        <dbReference type="ARBA" id="ARBA00004370"/>
    </source>
</evidence>
<evidence type="ECO:0000256" key="2">
    <source>
        <dbReference type="ARBA" id="ARBA00022692"/>
    </source>
</evidence>
<feature type="domain" description="G-protein coupled receptors family 1 profile" evidence="6">
    <location>
        <begin position="21"/>
        <end position="222"/>
    </location>
</feature>
<feature type="transmembrane region" description="Helical" evidence="5">
    <location>
        <begin position="12"/>
        <end position="30"/>
    </location>
</feature>
<dbReference type="Proteomes" id="UP000605970">
    <property type="component" value="Unassembled WGS sequence"/>
</dbReference>
<dbReference type="InterPro" id="IPR000276">
    <property type="entry name" value="GPCR_Rhodpsn"/>
</dbReference>
<dbReference type="GO" id="GO:0004930">
    <property type="term" value="F:G protein-coupled receptor activity"/>
    <property type="evidence" value="ECO:0007669"/>
    <property type="project" value="InterPro"/>
</dbReference>
<dbReference type="PROSITE" id="PS50262">
    <property type="entry name" value="G_PROTEIN_RECEP_F1_2"/>
    <property type="match status" value="1"/>
</dbReference>
<gene>
    <name evidence="7" type="ORF">Mgra_00001692</name>
</gene>
<dbReference type="Pfam" id="PF00001">
    <property type="entry name" value="7tm_1"/>
    <property type="match status" value="1"/>
</dbReference>
<organism evidence="7 8">
    <name type="scientific">Meloidogyne graminicola</name>
    <dbReference type="NCBI Taxonomy" id="189291"/>
    <lineage>
        <taxon>Eukaryota</taxon>
        <taxon>Metazoa</taxon>
        <taxon>Ecdysozoa</taxon>
        <taxon>Nematoda</taxon>
        <taxon>Chromadorea</taxon>
        <taxon>Rhabditida</taxon>
        <taxon>Tylenchina</taxon>
        <taxon>Tylenchomorpha</taxon>
        <taxon>Tylenchoidea</taxon>
        <taxon>Meloidogynidae</taxon>
        <taxon>Meloidogyninae</taxon>
        <taxon>Meloidogyne</taxon>
    </lineage>
</organism>
<accession>A0A8T0A198</accession>
<dbReference type="EMBL" id="JABEBT010000009">
    <property type="protein sequence ID" value="KAF7638883.1"/>
    <property type="molecule type" value="Genomic_DNA"/>
</dbReference>
<keyword evidence="8" id="KW-1185">Reference proteome</keyword>
<dbReference type="PANTHER" id="PTHR24224:SF36">
    <property type="entry name" value="NEMATOCIN RECEPTOR 2"/>
    <property type="match status" value="1"/>
</dbReference>
<dbReference type="Gene3D" id="1.20.1070.10">
    <property type="entry name" value="Rhodopsin 7-helix transmembrane proteins"/>
    <property type="match status" value="1"/>
</dbReference>
<dbReference type="SUPFAM" id="SSF81321">
    <property type="entry name" value="Family A G protein-coupled receptor-like"/>
    <property type="match status" value="1"/>
</dbReference>
<evidence type="ECO:0000256" key="3">
    <source>
        <dbReference type="ARBA" id="ARBA00022989"/>
    </source>
</evidence>
<feature type="transmembrane region" description="Helical" evidence="5">
    <location>
        <begin position="193"/>
        <end position="214"/>
    </location>
</feature>
<protein>
    <submittedName>
        <fullName evidence="7">G_PROTEIN_RECEP_F1_2 domain-containing protein</fullName>
    </submittedName>
</protein>
<evidence type="ECO:0000256" key="4">
    <source>
        <dbReference type="ARBA" id="ARBA00023136"/>
    </source>
</evidence>
<sequence length="345" mass="39929">MTSIMSTVVRMSLIMSFAIFGNIFLIFVIQKGNNISKSRISPVQLLILHTCFADLLFALLSLGSEIGILLTFPKFYASDFVCRLVRYLQVLPLYASPFLMVAISIDRYQAICRPLVHYTSDRFRRPNYFGLFAWLLALFCSIPQLFIWQKMSIGKINNNNTSIIKLNLGDENEMKEQCRSIYGTDPDIWKQAYVLWFSIIAWLLPSLISAFFYFKICSTVWKLPFWQIQQVDEINNVKTQKITSSIDASCQLTREYVEVLRKSSTGFQNQMTEFDKKRIKTVRLTLIINNKLPFCAINVLQAFAYKWAWGSGQTIITQIAILGNLNACKNYKKSIEEKFFFVKKN</sequence>
<feature type="transmembrane region" description="Helical" evidence="5">
    <location>
        <begin position="126"/>
        <end position="148"/>
    </location>
</feature>
<dbReference type="PANTHER" id="PTHR24224">
    <property type="entry name" value="CARDIOACCELERATORY PEPTIDE RECEPTOR-RELATED"/>
    <property type="match status" value="1"/>
</dbReference>
<reference evidence="7" key="1">
    <citation type="journal article" date="2020" name="Ecol. Evol.">
        <title>Genome structure and content of the rice root-knot nematode (Meloidogyne graminicola).</title>
        <authorList>
            <person name="Phan N.T."/>
            <person name="Danchin E.G.J."/>
            <person name="Klopp C."/>
            <person name="Perfus-Barbeoch L."/>
            <person name="Kozlowski D.K."/>
            <person name="Koutsovoulos G.D."/>
            <person name="Lopez-Roques C."/>
            <person name="Bouchez O."/>
            <person name="Zahm M."/>
            <person name="Besnard G."/>
            <person name="Bellafiore S."/>
        </authorList>
    </citation>
    <scope>NUCLEOTIDE SEQUENCE</scope>
    <source>
        <strain evidence="7">VN-18</strain>
    </source>
</reference>
<dbReference type="PRINTS" id="PR00237">
    <property type="entry name" value="GPCRRHODOPSN"/>
</dbReference>
<dbReference type="OrthoDB" id="5987909at2759"/>
<proteinExistence type="predicted"/>
<evidence type="ECO:0000259" key="6">
    <source>
        <dbReference type="PROSITE" id="PS50262"/>
    </source>
</evidence>
<dbReference type="InterPro" id="IPR052665">
    <property type="entry name" value="Neuropeptide-GPCR"/>
</dbReference>
<evidence type="ECO:0000256" key="5">
    <source>
        <dbReference type="SAM" id="Phobius"/>
    </source>
</evidence>
<feature type="transmembrane region" description="Helical" evidence="5">
    <location>
        <begin position="51"/>
        <end position="72"/>
    </location>
</feature>
<evidence type="ECO:0000313" key="8">
    <source>
        <dbReference type="Proteomes" id="UP000605970"/>
    </source>
</evidence>